<keyword evidence="2" id="KW-1185">Reference proteome</keyword>
<dbReference type="OrthoDB" id="3356616at2759"/>
<gene>
    <name evidence="1" type="ORF">K435DRAFT_868796</name>
</gene>
<protein>
    <submittedName>
        <fullName evidence="1">Uncharacterized protein</fullName>
    </submittedName>
</protein>
<evidence type="ECO:0000313" key="1">
    <source>
        <dbReference type="EMBL" id="THU85914.1"/>
    </source>
</evidence>
<name>A0A4S8LAT1_DENBC</name>
<reference evidence="1 2" key="1">
    <citation type="journal article" date="2019" name="Nat. Ecol. Evol.">
        <title>Megaphylogeny resolves global patterns of mushroom evolution.</title>
        <authorList>
            <person name="Varga T."/>
            <person name="Krizsan K."/>
            <person name="Foldi C."/>
            <person name="Dima B."/>
            <person name="Sanchez-Garcia M."/>
            <person name="Sanchez-Ramirez S."/>
            <person name="Szollosi G.J."/>
            <person name="Szarkandi J.G."/>
            <person name="Papp V."/>
            <person name="Albert L."/>
            <person name="Andreopoulos W."/>
            <person name="Angelini C."/>
            <person name="Antonin V."/>
            <person name="Barry K.W."/>
            <person name="Bougher N.L."/>
            <person name="Buchanan P."/>
            <person name="Buyck B."/>
            <person name="Bense V."/>
            <person name="Catcheside P."/>
            <person name="Chovatia M."/>
            <person name="Cooper J."/>
            <person name="Damon W."/>
            <person name="Desjardin D."/>
            <person name="Finy P."/>
            <person name="Geml J."/>
            <person name="Haridas S."/>
            <person name="Hughes K."/>
            <person name="Justo A."/>
            <person name="Karasinski D."/>
            <person name="Kautmanova I."/>
            <person name="Kiss B."/>
            <person name="Kocsube S."/>
            <person name="Kotiranta H."/>
            <person name="LaButti K.M."/>
            <person name="Lechner B.E."/>
            <person name="Liimatainen K."/>
            <person name="Lipzen A."/>
            <person name="Lukacs Z."/>
            <person name="Mihaltcheva S."/>
            <person name="Morgado L.N."/>
            <person name="Niskanen T."/>
            <person name="Noordeloos M.E."/>
            <person name="Ohm R.A."/>
            <person name="Ortiz-Santana B."/>
            <person name="Ovrebo C."/>
            <person name="Racz N."/>
            <person name="Riley R."/>
            <person name="Savchenko A."/>
            <person name="Shiryaev A."/>
            <person name="Soop K."/>
            <person name="Spirin V."/>
            <person name="Szebenyi C."/>
            <person name="Tomsovsky M."/>
            <person name="Tulloss R.E."/>
            <person name="Uehling J."/>
            <person name="Grigoriev I.V."/>
            <person name="Vagvolgyi C."/>
            <person name="Papp T."/>
            <person name="Martin F.M."/>
            <person name="Miettinen O."/>
            <person name="Hibbett D.S."/>
            <person name="Nagy L.G."/>
        </authorList>
    </citation>
    <scope>NUCLEOTIDE SEQUENCE [LARGE SCALE GENOMIC DNA]</scope>
    <source>
        <strain evidence="1 2">CBS 962.96</strain>
    </source>
</reference>
<sequence>MSIHLHIDKRKQKEHACTNVSEEYDDSFAYGSAFDSSSDDDDDQNFYITTGTIPFSPVPSLSETYGADLGKLCAALKGNSTVDAIMGRLKLVNWVRETKLTPDAIRNLTGNEDRSDEYSVLRSFFPGRIPVLSVSLSYRYLIIHISFLEYTPPNDKWSDNSDLNNGYPTSVSSSAAAQPTHLDTYSAETCIKSLEKKLAQVDEYRGMVRERTNFKTRSKK</sequence>
<accession>A0A4S8LAT1</accession>
<proteinExistence type="predicted"/>
<evidence type="ECO:0000313" key="2">
    <source>
        <dbReference type="Proteomes" id="UP000297245"/>
    </source>
</evidence>
<organism evidence="1 2">
    <name type="scientific">Dendrothele bispora (strain CBS 962.96)</name>
    <dbReference type="NCBI Taxonomy" id="1314807"/>
    <lineage>
        <taxon>Eukaryota</taxon>
        <taxon>Fungi</taxon>
        <taxon>Dikarya</taxon>
        <taxon>Basidiomycota</taxon>
        <taxon>Agaricomycotina</taxon>
        <taxon>Agaricomycetes</taxon>
        <taxon>Agaricomycetidae</taxon>
        <taxon>Agaricales</taxon>
        <taxon>Agaricales incertae sedis</taxon>
        <taxon>Dendrothele</taxon>
    </lineage>
</organism>
<dbReference type="EMBL" id="ML179522">
    <property type="protein sequence ID" value="THU85914.1"/>
    <property type="molecule type" value="Genomic_DNA"/>
</dbReference>
<dbReference type="Proteomes" id="UP000297245">
    <property type="component" value="Unassembled WGS sequence"/>
</dbReference>
<dbReference type="AlphaFoldDB" id="A0A4S8LAT1"/>